<dbReference type="InterPro" id="IPR032640">
    <property type="entry name" value="AMPK1_CBM"/>
</dbReference>
<feature type="signal peptide" evidence="2">
    <location>
        <begin position="1"/>
        <end position="20"/>
    </location>
</feature>
<evidence type="ECO:0000313" key="5">
    <source>
        <dbReference type="Proteomes" id="UP000518887"/>
    </source>
</evidence>
<gene>
    <name evidence="4" type="ORF">HNP76_001726</name>
</gene>
<keyword evidence="2" id="KW-0732">Signal</keyword>
<accession>A0A7W8LMF9</accession>
<dbReference type="CDD" id="cd02859">
    <property type="entry name" value="E_set_AMPKbeta_like_N"/>
    <property type="match status" value="1"/>
</dbReference>
<name>A0A7W8LMF9_9SPIR</name>
<dbReference type="AlphaFoldDB" id="A0A7W8LMF9"/>
<feature type="chain" id="PRO_5031071452" description="AMP-activated protein kinase glycogen-binding domain-containing protein" evidence="2">
    <location>
        <begin position="21"/>
        <end position="779"/>
    </location>
</feature>
<organism evidence="4 5">
    <name type="scientific">Treponema ruminis</name>
    <dbReference type="NCBI Taxonomy" id="744515"/>
    <lineage>
        <taxon>Bacteria</taxon>
        <taxon>Pseudomonadati</taxon>
        <taxon>Spirochaetota</taxon>
        <taxon>Spirochaetia</taxon>
        <taxon>Spirochaetales</taxon>
        <taxon>Treponemataceae</taxon>
        <taxon>Treponema</taxon>
    </lineage>
</organism>
<dbReference type="InterPro" id="IPR014756">
    <property type="entry name" value="Ig_E-set"/>
</dbReference>
<dbReference type="EMBL" id="JACHFQ010000005">
    <property type="protein sequence ID" value="MBB5226353.1"/>
    <property type="molecule type" value="Genomic_DNA"/>
</dbReference>
<dbReference type="RefSeq" id="WP_184659529.1">
    <property type="nucleotide sequence ID" value="NZ_CP031518.1"/>
</dbReference>
<evidence type="ECO:0000256" key="1">
    <source>
        <dbReference type="ARBA" id="ARBA00010926"/>
    </source>
</evidence>
<evidence type="ECO:0000256" key="2">
    <source>
        <dbReference type="SAM" id="SignalP"/>
    </source>
</evidence>
<evidence type="ECO:0000313" key="4">
    <source>
        <dbReference type="EMBL" id="MBB5226353.1"/>
    </source>
</evidence>
<dbReference type="Proteomes" id="UP000518887">
    <property type="component" value="Unassembled WGS sequence"/>
</dbReference>
<protein>
    <recommendedName>
        <fullName evidence="3">AMP-activated protein kinase glycogen-binding domain-containing protein</fullName>
    </recommendedName>
</protein>
<reference evidence="4 5" key="1">
    <citation type="submission" date="2020-08" db="EMBL/GenBank/DDBJ databases">
        <title>Genomic Encyclopedia of Type Strains, Phase IV (KMG-IV): sequencing the most valuable type-strain genomes for metagenomic binning, comparative biology and taxonomic classification.</title>
        <authorList>
            <person name="Goeker M."/>
        </authorList>
    </citation>
    <scope>NUCLEOTIDE SEQUENCE [LARGE SCALE GENOMIC DNA]</scope>
    <source>
        <strain evidence="4 5">DSM 103462</strain>
    </source>
</reference>
<comment type="similarity">
    <text evidence="1">Belongs to the 5'-AMP-activated protein kinase beta subunit family.</text>
</comment>
<dbReference type="PANTHER" id="PTHR10343">
    <property type="entry name" value="5'-AMP-ACTIVATED PROTEIN KINASE , BETA SUBUNIT"/>
    <property type="match status" value="1"/>
</dbReference>
<dbReference type="PANTHER" id="PTHR10343:SF84">
    <property type="entry name" value="5'-AMP-ACTIVATED PROTEIN KINASE SUBUNIT BETA-1"/>
    <property type="match status" value="1"/>
</dbReference>
<proteinExistence type="inferred from homology"/>
<sequence length="779" mass="85263">MKKVLTFISVLATCSALLFADITAKKLDDGSVEATFFYGNPRATEVLLAGDFTDWQNGALSMEKGDKGFTIVKKFPKGTTVKYKFIVDGNWTTDLKAPDSVDDGFGGKNAMAELDSLVGGGNDSNAKKANIKFMTWTMLGSQAKYLTQGANDKSKKGMDLDSVTVGAKSYAKFSGNVTPEMPVYVELAVAETELDDTLTIDKNHNKPIKLYSKDSFGNEKKTFRQSASGLASSPAAWLSNATDNQKSDDQGPGTNPYLGHLKFGFETPWVNYSTGFNYAKQDKRTKILWTTIDGNWDAGYQHVGGFASFSTGAKAQDLFADKGIKLDAGFVPNKSADRKGTKYGYIGWFGAELMDLGFTFDFQSNGMFDSDVLFEESVERDFIFGLKEKLNVGTGSLTFAAQGLFATHQKTSDEIAVMNLRDNPNGGGVADYTGYSTDVFYRSGDNGANNMAAEAKLSYDAEEKLWGVTLDYRMRGAEASMLFLRENHDDGTFDLSNTLGVLNSQNIGFSGYANLLDDALYIALDATAALPLKHLAADSDLVRKYYSEAAWGAWYKDRCSSEMDPLFGVKSGAKMKYEPTIAYYLTDDISLTLNAGLKYNALNYDDIAKEAGKTNKYEASDSQFLFNNAGLTVEWSDFSDVIKQMNIYYGLDNANAVRLFNTLVAQVTLPMDFKVSAAFGLKTVKSTDAADGYNKDENTKFGFALGVAKQIKRVKSPILYAQFVYNMDPYKKFGDGQDGLALNGANVSDRWDGKGVGGIDAVDYFDGYAAIRGGVRWEF</sequence>
<dbReference type="Gene3D" id="2.60.40.10">
    <property type="entry name" value="Immunoglobulins"/>
    <property type="match status" value="1"/>
</dbReference>
<dbReference type="SUPFAM" id="SSF81296">
    <property type="entry name" value="E set domains"/>
    <property type="match status" value="1"/>
</dbReference>
<keyword evidence="5" id="KW-1185">Reference proteome</keyword>
<feature type="domain" description="AMP-activated protein kinase glycogen-binding" evidence="3">
    <location>
        <begin position="42"/>
        <end position="109"/>
    </location>
</feature>
<dbReference type="Pfam" id="PF16561">
    <property type="entry name" value="AMPK1_CBM"/>
    <property type="match status" value="1"/>
</dbReference>
<dbReference type="InterPro" id="IPR050827">
    <property type="entry name" value="CRP1_MDG1_kinase"/>
</dbReference>
<dbReference type="InterPro" id="IPR013783">
    <property type="entry name" value="Ig-like_fold"/>
</dbReference>
<evidence type="ECO:0000259" key="3">
    <source>
        <dbReference type="Pfam" id="PF16561"/>
    </source>
</evidence>
<comment type="caution">
    <text evidence="4">The sequence shown here is derived from an EMBL/GenBank/DDBJ whole genome shotgun (WGS) entry which is preliminary data.</text>
</comment>